<accession>A0A2P2R2N4</accession>
<sequence length="48" mass="5739">MIKRGINLPIWTMCSVDIIKYPQIAFSFRNCILKPYQQKCTKRKECQC</sequence>
<reference evidence="1" key="1">
    <citation type="submission" date="2018-02" db="EMBL/GenBank/DDBJ databases">
        <title>Rhizophora mucronata_Transcriptome.</title>
        <authorList>
            <person name="Meera S.P."/>
            <person name="Sreeshan A."/>
            <person name="Augustine A."/>
        </authorList>
    </citation>
    <scope>NUCLEOTIDE SEQUENCE</scope>
    <source>
        <tissue evidence="1">Leaf</tissue>
    </source>
</reference>
<protein>
    <submittedName>
        <fullName evidence="1">Uncharacterized protein</fullName>
    </submittedName>
</protein>
<proteinExistence type="predicted"/>
<name>A0A2P2R2N4_RHIMU</name>
<evidence type="ECO:0000313" key="1">
    <source>
        <dbReference type="EMBL" id="MBX73529.1"/>
    </source>
</evidence>
<organism evidence="1">
    <name type="scientific">Rhizophora mucronata</name>
    <name type="common">Asiatic mangrove</name>
    <dbReference type="NCBI Taxonomy" id="61149"/>
    <lineage>
        <taxon>Eukaryota</taxon>
        <taxon>Viridiplantae</taxon>
        <taxon>Streptophyta</taxon>
        <taxon>Embryophyta</taxon>
        <taxon>Tracheophyta</taxon>
        <taxon>Spermatophyta</taxon>
        <taxon>Magnoliopsida</taxon>
        <taxon>eudicotyledons</taxon>
        <taxon>Gunneridae</taxon>
        <taxon>Pentapetalae</taxon>
        <taxon>rosids</taxon>
        <taxon>fabids</taxon>
        <taxon>Malpighiales</taxon>
        <taxon>Rhizophoraceae</taxon>
        <taxon>Rhizophora</taxon>
    </lineage>
</organism>
<dbReference type="AlphaFoldDB" id="A0A2P2R2N4"/>
<dbReference type="EMBL" id="GGEC01093045">
    <property type="protein sequence ID" value="MBX73529.1"/>
    <property type="molecule type" value="Transcribed_RNA"/>
</dbReference>